<comment type="caution">
    <text evidence="1">The sequence shown here is derived from an EMBL/GenBank/DDBJ whole genome shotgun (WGS) entry which is preliminary data.</text>
</comment>
<organism evidence="1 2">
    <name type="scientific">Carnegiea gigantea</name>
    <dbReference type="NCBI Taxonomy" id="171969"/>
    <lineage>
        <taxon>Eukaryota</taxon>
        <taxon>Viridiplantae</taxon>
        <taxon>Streptophyta</taxon>
        <taxon>Embryophyta</taxon>
        <taxon>Tracheophyta</taxon>
        <taxon>Spermatophyta</taxon>
        <taxon>Magnoliopsida</taxon>
        <taxon>eudicotyledons</taxon>
        <taxon>Gunneridae</taxon>
        <taxon>Pentapetalae</taxon>
        <taxon>Caryophyllales</taxon>
        <taxon>Cactineae</taxon>
        <taxon>Cactaceae</taxon>
        <taxon>Cactoideae</taxon>
        <taxon>Echinocereeae</taxon>
        <taxon>Carnegiea</taxon>
    </lineage>
</organism>
<dbReference type="AlphaFoldDB" id="A0A9Q1JXQ8"/>
<dbReference type="Proteomes" id="UP001153076">
    <property type="component" value="Unassembled WGS sequence"/>
</dbReference>
<evidence type="ECO:0000313" key="2">
    <source>
        <dbReference type="Proteomes" id="UP001153076"/>
    </source>
</evidence>
<name>A0A9Q1JXQ8_9CARY</name>
<evidence type="ECO:0000313" key="1">
    <source>
        <dbReference type="EMBL" id="KAJ8432805.1"/>
    </source>
</evidence>
<gene>
    <name evidence="1" type="ORF">Cgig2_026135</name>
</gene>
<proteinExistence type="predicted"/>
<accession>A0A9Q1JXQ8</accession>
<dbReference type="PANTHER" id="PTHR33233">
    <property type="entry name" value="ENDONUCLEASE/EXONUCLEASE/PHOSPHATASE"/>
    <property type="match status" value="1"/>
</dbReference>
<sequence length="157" mass="18289">MAWKWGIIPSSANPPFKVTNEFIHKIWQNYPTNKVEYDKKGIFLFRFVNMGDEKAVLQKDAYLLDKKLVLGVTKDLVIYPNAIKSFPIWVQFPKLDIKYLSIDSLSQLESFIGIPININKPMMEKTMPYYASHEESECRKKNVVRKECRVVNNATVN</sequence>
<dbReference type="PANTHER" id="PTHR33233:SF17">
    <property type="entry name" value="DUF4283 DOMAIN-CONTAINING PROTEIN"/>
    <property type="match status" value="1"/>
</dbReference>
<dbReference type="EMBL" id="JAKOGI010000582">
    <property type="protein sequence ID" value="KAJ8432805.1"/>
    <property type="molecule type" value="Genomic_DNA"/>
</dbReference>
<evidence type="ECO:0008006" key="3">
    <source>
        <dbReference type="Google" id="ProtNLM"/>
    </source>
</evidence>
<keyword evidence="2" id="KW-1185">Reference proteome</keyword>
<protein>
    <recommendedName>
        <fullName evidence="3">DUF4283 domain-containing protein</fullName>
    </recommendedName>
</protein>
<reference evidence="1" key="1">
    <citation type="submission" date="2022-04" db="EMBL/GenBank/DDBJ databases">
        <title>Carnegiea gigantea Genome sequencing and assembly v2.</title>
        <authorList>
            <person name="Copetti D."/>
            <person name="Sanderson M.J."/>
            <person name="Burquez A."/>
            <person name="Wojciechowski M.F."/>
        </authorList>
    </citation>
    <scope>NUCLEOTIDE SEQUENCE</scope>
    <source>
        <strain evidence="1">SGP5-SGP5p</strain>
        <tissue evidence="1">Aerial part</tissue>
    </source>
</reference>